<evidence type="ECO:0000256" key="2">
    <source>
        <dbReference type="ARBA" id="ARBA00004651"/>
    </source>
</evidence>
<dbReference type="InterPro" id="IPR016174">
    <property type="entry name" value="Di-haem_cyt_TM"/>
</dbReference>
<comment type="caution">
    <text evidence="15">The sequence shown here is derived from an EMBL/GenBank/DDBJ whole genome shotgun (WGS) entry which is preliminary data.</text>
</comment>
<keyword evidence="6 13" id="KW-0812">Transmembrane</keyword>
<dbReference type="PANTHER" id="PTHR30529">
    <property type="entry name" value="CYTOCHROME B561"/>
    <property type="match status" value="1"/>
</dbReference>
<feature type="transmembrane region" description="Helical" evidence="13">
    <location>
        <begin position="97"/>
        <end position="116"/>
    </location>
</feature>
<dbReference type="Proteomes" id="UP000321192">
    <property type="component" value="Unassembled WGS sequence"/>
</dbReference>
<dbReference type="EMBL" id="SSFD01000377">
    <property type="protein sequence ID" value="TXH78756.1"/>
    <property type="molecule type" value="Genomic_DNA"/>
</dbReference>
<evidence type="ECO:0000256" key="3">
    <source>
        <dbReference type="ARBA" id="ARBA00022448"/>
    </source>
</evidence>
<organism evidence="15 16">
    <name type="scientific">Thauera aminoaromatica</name>
    <dbReference type="NCBI Taxonomy" id="164330"/>
    <lineage>
        <taxon>Bacteria</taxon>
        <taxon>Pseudomonadati</taxon>
        <taxon>Pseudomonadota</taxon>
        <taxon>Betaproteobacteria</taxon>
        <taxon>Rhodocyclales</taxon>
        <taxon>Zoogloeaceae</taxon>
        <taxon>Thauera</taxon>
    </lineage>
</organism>
<evidence type="ECO:0000256" key="5">
    <source>
        <dbReference type="ARBA" id="ARBA00022617"/>
    </source>
</evidence>
<evidence type="ECO:0000256" key="4">
    <source>
        <dbReference type="ARBA" id="ARBA00022475"/>
    </source>
</evidence>
<dbReference type="GO" id="GO:0022904">
    <property type="term" value="P:respiratory electron transport chain"/>
    <property type="evidence" value="ECO:0007669"/>
    <property type="project" value="InterPro"/>
</dbReference>
<feature type="domain" description="Cytochrome b561 bacterial/Ni-hydrogenase" evidence="14">
    <location>
        <begin position="21"/>
        <end position="189"/>
    </location>
</feature>
<feature type="transmembrane region" description="Helical" evidence="13">
    <location>
        <begin position="56"/>
        <end position="77"/>
    </location>
</feature>
<protein>
    <submittedName>
        <fullName evidence="15">Cytochrome b</fullName>
    </submittedName>
</protein>
<evidence type="ECO:0000256" key="11">
    <source>
        <dbReference type="ARBA" id="ARBA00023136"/>
    </source>
</evidence>
<keyword evidence="9 13" id="KW-1133">Transmembrane helix</keyword>
<evidence type="ECO:0000256" key="6">
    <source>
        <dbReference type="ARBA" id="ARBA00022692"/>
    </source>
</evidence>
<keyword evidence="3" id="KW-0813">Transport</keyword>
<comment type="similarity">
    <text evidence="12">Belongs to the cytochrome b561 family.</text>
</comment>
<evidence type="ECO:0000256" key="7">
    <source>
        <dbReference type="ARBA" id="ARBA00022723"/>
    </source>
</evidence>
<dbReference type="InterPro" id="IPR011577">
    <property type="entry name" value="Cyt_b561_bac/Ni-Hgenase"/>
</dbReference>
<dbReference type="InterPro" id="IPR052168">
    <property type="entry name" value="Cytochrome_b561_oxidase"/>
</dbReference>
<keyword evidence="4" id="KW-1003">Cell membrane</keyword>
<evidence type="ECO:0000256" key="12">
    <source>
        <dbReference type="ARBA" id="ARBA00037975"/>
    </source>
</evidence>
<keyword evidence="7" id="KW-0479">Metal-binding</keyword>
<dbReference type="SUPFAM" id="SSF81342">
    <property type="entry name" value="Transmembrane di-heme cytochromes"/>
    <property type="match status" value="1"/>
</dbReference>
<feature type="transmembrane region" description="Helical" evidence="13">
    <location>
        <begin position="123"/>
        <end position="140"/>
    </location>
</feature>
<feature type="transmembrane region" description="Helical" evidence="13">
    <location>
        <begin position="23"/>
        <end position="44"/>
    </location>
</feature>
<accession>A0A5C7S6Y0</accession>
<dbReference type="PANTHER" id="PTHR30529:SF3">
    <property type="entry name" value="CYTOCHROME B561 HOMOLOG 1"/>
    <property type="match status" value="1"/>
</dbReference>
<reference evidence="15 16" key="1">
    <citation type="submission" date="2018-09" db="EMBL/GenBank/DDBJ databases">
        <title>Metagenome Assembled Genomes from an Advanced Water Purification Facility.</title>
        <authorList>
            <person name="Stamps B.W."/>
            <person name="Spear J.R."/>
        </authorList>
    </citation>
    <scope>NUCLEOTIDE SEQUENCE [LARGE SCALE GENOMIC DNA]</scope>
    <source>
        <strain evidence="15">Bin_27_1</strain>
    </source>
</reference>
<dbReference type="GO" id="GO:0009055">
    <property type="term" value="F:electron transfer activity"/>
    <property type="evidence" value="ECO:0007669"/>
    <property type="project" value="InterPro"/>
</dbReference>
<evidence type="ECO:0000256" key="10">
    <source>
        <dbReference type="ARBA" id="ARBA00023004"/>
    </source>
</evidence>
<gene>
    <name evidence="15" type="ORF">E6Q80_21945</name>
</gene>
<proteinExistence type="inferred from homology"/>
<evidence type="ECO:0000313" key="15">
    <source>
        <dbReference type="EMBL" id="TXH78756.1"/>
    </source>
</evidence>
<comment type="subcellular location">
    <subcellularLocation>
        <location evidence="2">Cell membrane</location>
        <topology evidence="2">Multi-pass membrane protein</topology>
    </subcellularLocation>
</comment>
<evidence type="ECO:0000256" key="9">
    <source>
        <dbReference type="ARBA" id="ARBA00022989"/>
    </source>
</evidence>
<feature type="transmembrane region" description="Helical" evidence="13">
    <location>
        <begin position="160"/>
        <end position="178"/>
    </location>
</feature>
<dbReference type="GO" id="GO:0020037">
    <property type="term" value="F:heme binding"/>
    <property type="evidence" value="ECO:0007669"/>
    <property type="project" value="TreeGrafter"/>
</dbReference>
<keyword evidence="11 13" id="KW-0472">Membrane</keyword>
<keyword evidence="8" id="KW-0249">Electron transport</keyword>
<name>A0A5C7S6Y0_THASP</name>
<dbReference type="RefSeq" id="WP_276662361.1">
    <property type="nucleotide sequence ID" value="NZ_SSFD01000377.1"/>
</dbReference>
<dbReference type="AlphaFoldDB" id="A0A5C7S6Y0"/>
<sequence>MTSPSAHPGTPFSPAAAVRRPPALIFLHWLTLALIAAVLGLVFVREGIDEKALRMTLINLHRSLGLCVALLVVVRIAVRLAKRPLPPTADASPLEHFVAMAVHLALYVLMFVLPLIGWALSSANGKAVSFFGLFVLPPLVEQDEDLGDVFAEYHEGAAWLLLGLVGAHAAAALAHHFIKRDGVLRAMLPVWLAGRRS</sequence>
<evidence type="ECO:0000256" key="13">
    <source>
        <dbReference type="SAM" id="Phobius"/>
    </source>
</evidence>
<keyword evidence="5" id="KW-0349">Heme</keyword>
<dbReference type="GO" id="GO:0005886">
    <property type="term" value="C:plasma membrane"/>
    <property type="evidence" value="ECO:0007669"/>
    <property type="project" value="UniProtKB-SubCell"/>
</dbReference>
<comment type="cofactor">
    <cofactor evidence="1">
        <name>heme b</name>
        <dbReference type="ChEBI" id="CHEBI:60344"/>
    </cofactor>
</comment>
<dbReference type="GO" id="GO:0046872">
    <property type="term" value="F:metal ion binding"/>
    <property type="evidence" value="ECO:0007669"/>
    <property type="project" value="UniProtKB-KW"/>
</dbReference>
<evidence type="ECO:0000256" key="8">
    <source>
        <dbReference type="ARBA" id="ARBA00022982"/>
    </source>
</evidence>
<keyword evidence="10" id="KW-0408">Iron</keyword>
<evidence type="ECO:0000256" key="1">
    <source>
        <dbReference type="ARBA" id="ARBA00001970"/>
    </source>
</evidence>
<evidence type="ECO:0000259" key="14">
    <source>
        <dbReference type="Pfam" id="PF01292"/>
    </source>
</evidence>
<dbReference type="Pfam" id="PF01292">
    <property type="entry name" value="Ni_hydr_CYTB"/>
    <property type="match status" value="1"/>
</dbReference>
<evidence type="ECO:0000313" key="16">
    <source>
        <dbReference type="Proteomes" id="UP000321192"/>
    </source>
</evidence>